<feature type="transmembrane region" description="Helical" evidence="8">
    <location>
        <begin position="566"/>
        <end position="586"/>
    </location>
</feature>
<evidence type="ECO:0008006" key="11">
    <source>
        <dbReference type="Google" id="ProtNLM"/>
    </source>
</evidence>
<dbReference type="GO" id="GO:0008324">
    <property type="term" value="F:monoatomic cation transmembrane transporter activity"/>
    <property type="evidence" value="ECO:0007669"/>
    <property type="project" value="InterPro"/>
</dbReference>
<keyword evidence="2" id="KW-0813">Transport</keyword>
<dbReference type="GO" id="GO:0005886">
    <property type="term" value="C:plasma membrane"/>
    <property type="evidence" value="ECO:0007669"/>
    <property type="project" value="UniProtKB-SubCell"/>
</dbReference>
<name>A0A5M4AUB3_9BACT</name>
<evidence type="ECO:0000313" key="9">
    <source>
        <dbReference type="EMBL" id="GET31233.1"/>
    </source>
</evidence>
<dbReference type="GO" id="GO:0030001">
    <property type="term" value="P:metal ion transport"/>
    <property type="evidence" value="ECO:0007669"/>
    <property type="project" value="UniProtKB-ARBA"/>
</dbReference>
<evidence type="ECO:0000313" key="10">
    <source>
        <dbReference type="Proteomes" id="UP000391834"/>
    </source>
</evidence>
<organism evidence="9 10">
    <name type="scientific">Prolixibacter bellariivorans</name>
    <dbReference type="NCBI Taxonomy" id="314319"/>
    <lineage>
        <taxon>Bacteria</taxon>
        <taxon>Pseudomonadati</taxon>
        <taxon>Bacteroidota</taxon>
        <taxon>Bacteroidia</taxon>
        <taxon>Marinilabiliales</taxon>
        <taxon>Prolixibacteraceae</taxon>
        <taxon>Prolixibacter</taxon>
    </lineage>
</organism>
<feature type="transmembrane region" description="Helical" evidence="8">
    <location>
        <begin position="276"/>
        <end position="300"/>
    </location>
</feature>
<feature type="transmembrane region" description="Helical" evidence="8">
    <location>
        <begin position="30"/>
        <end position="49"/>
    </location>
</feature>
<feature type="transmembrane region" description="Helical" evidence="8">
    <location>
        <begin position="344"/>
        <end position="365"/>
    </location>
</feature>
<feature type="transmembrane region" description="Helical" evidence="8">
    <location>
        <begin position="160"/>
        <end position="182"/>
    </location>
</feature>
<dbReference type="PANTHER" id="PTHR32024:SF1">
    <property type="entry name" value="KTR SYSTEM POTASSIUM UPTAKE PROTEIN B"/>
    <property type="match status" value="1"/>
</dbReference>
<evidence type="ECO:0000256" key="4">
    <source>
        <dbReference type="ARBA" id="ARBA00022692"/>
    </source>
</evidence>
<sequence length="605" mass="67958">MKPIFSKQQLENINTFRYNIRGVINHIMPVARILVSLAAMGSIVYYYGFPQSSDTALVALGIIRFSFYFYIFKYLLYLFLAQHPRQYIRENRIESIIIFGLIFFGLLYLLFGHQLMRNISETYYLSYVLPYLLLFVQLYFLVIVTIEIGQASPIIAKLDLGPAALLILSFLVLILAGTGLLMMPQMTVNHHIHFVDALFTSASASCVTGLIVVDTATYFTFKGQMIIMFLIQLGGINIISFATFFTTFYFRSTGVRYQSLVKDFLSTDKFSDTRSILRQVVFLSVFMELTGSILIFFLWGNHYDFGTNRDKIFSSVFHAISSFNNAGFSLFTDNLYEQGVRNAYGLQLVIAVLVITGGLGFIALQDIQKKLTFRKKKNIPHHALQVNTRLVLWVSGILLFIGTVVFYVLEKDTLLKEQSFGHAIITSFFQSVTARTAGFNTVDFGHIGLPMLTIFMCLMYVGASPGSTGGGIKTTTFAVLIKSAIDTLRGKKNVEFFRRTISFNNINKAYSLVLFSISLIFLSTFLLSIFEPKTDFVRLLFEEISAFATVGLSTGITAGLSVTGKIIIIVSMLVGRVGPLTLALALSKKAMYTRYRYGRTNVMIG</sequence>
<evidence type="ECO:0000256" key="6">
    <source>
        <dbReference type="ARBA" id="ARBA00023065"/>
    </source>
</evidence>
<dbReference type="OrthoDB" id="9810952at2"/>
<accession>A0A5M4AUB3</accession>
<feature type="transmembrane region" description="Helical" evidence="8">
    <location>
        <begin position="225"/>
        <end position="250"/>
    </location>
</feature>
<keyword evidence="3" id="KW-1003">Cell membrane</keyword>
<comment type="subcellular location">
    <subcellularLocation>
        <location evidence="1">Cell membrane</location>
        <topology evidence="1">Multi-pass membrane protein</topology>
    </subcellularLocation>
</comment>
<keyword evidence="7 8" id="KW-0472">Membrane</keyword>
<proteinExistence type="predicted"/>
<evidence type="ECO:0000256" key="7">
    <source>
        <dbReference type="ARBA" id="ARBA00023136"/>
    </source>
</evidence>
<keyword evidence="5 8" id="KW-1133">Transmembrane helix</keyword>
<comment type="caution">
    <text evidence="9">The sequence shown here is derived from an EMBL/GenBank/DDBJ whole genome shotgun (WGS) entry which is preliminary data.</text>
</comment>
<dbReference type="InterPro" id="IPR003445">
    <property type="entry name" value="Cat_transpt"/>
</dbReference>
<feature type="transmembrane region" description="Helical" evidence="8">
    <location>
        <begin position="93"/>
        <end position="111"/>
    </location>
</feature>
<reference evidence="9 10" key="1">
    <citation type="submission" date="2019-10" db="EMBL/GenBank/DDBJ databases">
        <title>Prolixibacter strains distinguished by the presence of nitrate reductase genes were adept at nitrate-dependent anaerobic corrosion of metallic iron and carbon steel.</title>
        <authorList>
            <person name="Iino T."/>
            <person name="Shono N."/>
            <person name="Ito K."/>
            <person name="Nakamura R."/>
            <person name="Sueoka K."/>
            <person name="Harayama S."/>
            <person name="Ohkuma M."/>
        </authorList>
    </citation>
    <scope>NUCLEOTIDE SEQUENCE [LARGE SCALE GENOMIC DNA]</scope>
    <source>
        <strain evidence="9 10">JCM 13498</strain>
    </source>
</reference>
<dbReference type="AlphaFoldDB" id="A0A5M4AUB3"/>
<feature type="transmembrane region" description="Helical" evidence="8">
    <location>
        <begin position="123"/>
        <end position="148"/>
    </location>
</feature>
<protein>
    <recommendedName>
        <fullName evidence="11">Potassium transporter</fullName>
    </recommendedName>
</protein>
<dbReference type="Proteomes" id="UP000391834">
    <property type="component" value="Unassembled WGS sequence"/>
</dbReference>
<feature type="transmembrane region" description="Helical" evidence="8">
    <location>
        <begin position="509"/>
        <end position="530"/>
    </location>
</feature>
<evidence type="ECO:0000256" key="8">
    <source>
        <dbReference type="SAM" id="Phobius"/>
    </source>
</evidence>
<keyword evidence="4 8" id="KW-0812">Transmembrane</keyword>
<dbReference type="Pfam" id="PF02386">
    <property type="entry name" value="TrkH"/>
    <property type="match status" value="1"/>
</dbReference>
<evidence type="ECO:0000256" key="2">
    <source>
        <dbReference type="ARBA" id="ARBA00022448"/>
    </source>
</evidence>
<dbReference type="PANTHER" id="PTHR32024">
    <property type="entry name" value="TRK SYSTEM POTASSIUM UPTAKE PROTEIN TRKG-RELATED"/>
    <property type="match status" value="1"/>
</dbReference>
<feature type="transmembrane region" description="Helical" evidence="8">
    <location>
        <begin position="55"/>
        <end position="81"/>
    </location>
</feature>
<dbReference type="EMBL" id="BLAX01000001">
    <property type="protein sequence ID" value="GET31233.1"/>
    <property type="molecule type" value="Genomic_DNA"/>
</dbReference>
<keyword evidence="6" id="KW-0406">Ion transport</keyword>
<dbReference type="RefSeq" id="WP_025864836.1">
    <property type="nucleotide sequence ID" value="NZ_BLAX01000001.1"/>
</dbReference>
<keyword evidence="10" id="KW-1185">Reference proteome</keyword>
<evidence type="ECO:0000256" key="1">
    <source>
        <dbReference type="ARBA" id="ARBA00004651"/>
    </source>
</evidence>
<gene>
    <name evidence="9" type="ORF">PbJCM13498_00960</name>
</gene>
<feature type="transmembrane region" description="Helical" evidence="8">
    <location>
        <begin position="444"/>
        <end position="463"/>
    </location>
</feature>
<evidence type="ECO:0000256" key="3">
    <source>
        <dbReference type="ARBA" id="ARBA00022475"/>
    </source>
</evidence>
<feature type="transmembrane region" description="Helical" evidence="8">
    <location>
        <begin position="386"/>
        <end position="409"/>
    </location>
</feature>
<feature type="transmembrane region" description="Helical" evidence="8">
    <location>
        <begin position="194"/>
        <end position="213"/>
    </location>
</feature>
<evidence type="ECO:0000256" key="5">
    <source>
        <dbReference type="ARBA" id="ARBA00022989"/>
    </source>
</evidence>